<gene>
    <name evidence="2" type="ordered locus">TON_0183</name>
</gene>
<proteinExistence type="predicted"/>
<keyword evidence="1" id="KW-0812">Transmembrane</keyword>
<organism evidence="2 3">
    <name type="scientific">Thermococcus onnurineus (strain NA1)</name>
    <dbReference type="NCBI Taxonomy" id="523850"/>
    <lineage>
        <taxon>Archaea</taxon>
        <taxon>Methanobacteriati</taxon>
        <taxon>Methanobacteriota</taxon>
        <taxon>Thermococci</taxon>
        <taxon>Thermococcales</taxon>
        <taxon>Thermococcaceae</taxon>
        <taxon>Thermococcus</taxon>
    </lineage>
</organism>
<dbReference type="AlphaFoldDB" id="B6YSY1"/>
<dbReference type="EMBL" id="CP000855">
    <property type="protein sequence ID" value="ACJ15668.1"/>
    <property type="molecule type" value="Genomic_DNA"/>
</dbReference>
<evidence type="ECO:0000256" key="1">
    <source>
        <dbReference type="SAM" id="Phobius"/>
    </source>
</evidence>
<reference evidence="2 3" key="1">
    <citation type="journal article" date="2008" name="J. Bacteriol.">
        <title>The complete genome sequence of Thermococcus onnurineus NA1 reveals a mixed heterotrophic and carboxydotrophic metabolism.</title>
        <authorList>
            <person name="Lee H.S."/>
            <person name="Kang S.G."/>
            <person name="Bae S.S."/>
            <person name="Lim J.K."/>
            <person name="Cho Y."/>
            <person name="Kim Y.J."/>
            <person name="Jeon J.H."/>
            <person name="Cha S.S."/>
            <person name="Kwon K.K."/>
            <person name="Kim H.T."/>
            <person name="Park C.J."/>
            <person name="Lee H.W."/>
            <person name="Kim S.I."/>
            <person name="Chun J."/>
            <person name="Colwell R.R."/>
            <person name="Kim S.J."/>
            <person name="Lee J.H."/>
        </authorList>
    </citation>
    <scope>NUCLEOTIDE SEQUENCE [LARGE SCALE GENOMIC DNA]</scope>
    <source>
        <strain evidence="2 3">NA1</strain>
    </source>
</reference>
<keyword evidence="1" id="KW-0472">Membrane</keyword>
<feature type="transmembrane region" description="Helical" evidence="1">
    <location>
        <begin position="49"/>
        <end position="71"/>
    </location>
</feature>
<accession>B6YSY1</accession>
<sequence>MPDVNLVEDMRKSVAPLAVSALAIVGFFALAPAFSLYPVLAGRYGAETIDAVTVILGIVGLFSLMAGIALWKMETLPRKVAIYEIIEFLTMWFGGVVWINVVTSLNGFTEKALVTIVFFLALVAFLEMLRRKLDPGRYKRIWTAFWIIKNREEKF</sequence>
<protein>
    <submittedName>
        <fullName evidence="2">Uncharacterized protein</fullName>
    </submittedName>
</protein>
<feature type="transmembrane region" description="Helical" evidence="1">
    <location>
        <begin position="112"/>
        <end position="129"/>
    </location>
</feature>
<dbReference type="PATRIC" id="fig|523850.10.peg.183"/>
<keyword evidence="1" id="KW-1133">Transmembrane helix</keyword>
<evidence type="ECO:0000313" key="2">
    <source>
        <dbReference type="EMBL" id="ACJ15668.1"/>
    </source>
</evidence>
<dbReference type="HOGENOM" id="CLU_1811542_0_0_2"/>
<dbReference type="KEGG" id="ton:TON_0183"/>
<dbReference type="Proteomes" id="UP000002727">
    <property type="component" value="Chromosome"/>
</dbReference>
<feature type="transmembrane region" description="Helical" evidence="1">
    <location>
        <begin position="14"/>
        <end position="37"/>
    </location>
</feature>
<evidence type="ECO:0000313" key="3">
    <source>
        <dbReference type="Proteomes" id="UP000002727"/>
    </source>
</evidence>
<name>B6YSY1_THEON</name>
<dbReference type="eggNOG" id="arCOG11059">
    <property type="taxonomic scope" value="Archaea"/>
</dbReference>
<keyword evidence="3" id="KW-1185">Reference proteome</keyword>
<feature type="transmembrane region" description="Helical" evidence="1">
    <location>
        <begin position="80"/>
        <end position="100"/>
    </location>
</feature>